<keyword evidence="3" id="KW-1185">Reference proteome</keyword>
<proteinExistence type="predicted"/>
<evidence type="ECO:0000313" key="3">
    <source>
        <dbReference type="Proteomes" id="UP000190648"/>
    </source>
</evidence>
<feature type="region of interest" description="Disordered" evidence="1">
    <location>
        <begin position="1"/>
        <end position="22"/>
    </location>
</feature>
<organism evidence="2 3">
    <name type="scientific">Patagioenas fasciata monilis</name>
    <dbReference type="NCBI Taxonomy" id="372326"/>
    <lineage>
        <taxon>Eukaryota</taxon>
        <taxon>Metazoa</taxon>
        <taxon>Chordata</taxon>
        <taxon>Craniata</taxon>
        <taxon>Vertebrata</taxon>
        <taxon>Euteleostomi</taxon>
        <taxon>Archelosauria</taxon>
        <taxon>Archosauria</taxon>
        <taxon>Dinosauria</taxon>
        <taxon>Saurischia</taxon>
        <taxon>Theropoda</taxon>
        <taxon>Coelurosauria</taxon>
        <taxon>Aves</taxon>
        <taxon>Neognathae</taxon>
        <taxon>Neoaves</taxon>
        <taxon>Columbimorphae</taxon>
        <taxon>Columbiformes</taxon>
        <taxon>Columbidae</taxon>
        <taxon>Patagioenas</taxon>
    </lineage>
</organism>
<dbReference type="AlphaFoldDB" id="A0A1V4KL00"/>
<name>A0A1V4KL00_PATFA</name>
<sequence length="106" mass="11736">MDAGAFAKAAGFTGGQGKAERPHLTNCSQCMRMERPPVGNQQIPNSQRQSPAVKKTLRCWSLGKRNLQLLDCTAASVVFPGWKDAGKKQRKSTGRSLMLRVERHRL</sequence>
<evidence type="ECO:0000313" key="2">
    <source>
        <dbReference type="EMBL" id="OPJ85120.1"/>
    </source>
</evidence>
<comment type="caution">
    <text evidence="2">The sequence shown here is derived from an EMBL/GenBank/DDBJ whole genome shotgun (WGS) entry which is preliminary data.</text>
</comment>
<protein>
    <submittedName>
        <fullName evidence="2">Uncharacterized protein</fullName>
    </submittedName>
</protein>
<dbReference type="Proteomes" id="UP000190648">
    <property type="component" value="Unassembled WGS sequence"/>
</dbReference>
<dbReference type="EMBL" id="LSYS01002950">
    <property type="protein sequence ID" value="OPJ85120.1"/>
    <property type="molecule type" value="Genomic_DNA"/>
</dbReference>
<accession>A0A1V4KL00</accession>
<reference evidence="2 3" key="1">
    <citation type="submission" date="2016-02" db="EMBL/GenBank/DDBJ databases">
        <title>Band-tailed pigeon sequencing and assembly.</title>
        <authorList>
            <person name="Soares A.E."/>
            <person name="Novak B.J."/>
            <person name="Rice E.S."/>
            <person name="O'Connell B."/>
            <person name="Chang D."/>
            <person name="Weber S."/>
            <person name="Shapiro B."/>
        </authorList>
    </citation>
    <scope>NUCLEOTIDE SEQUENCE [LARGE SCALE GENOMIC DNA]</scope>
    <source>
        <strain evidence="2">BTP2013</strain>
        <tissue evidence="2">Blood</tissue>
    </source>
</reference>
<gene>
    <name evidence="2" type="ORF">AV530_018147</name>
</gene>
<evidence type="ECO:0000256" key="1">
    <source>
        <dbReference type="SAM" id="MobiDB-lite"/>
    </source>
</evidence>
<feature type="compositionally biased region" description="Low complexity" evidence="1">
    <location>
        <begin position="1"/>
        <end position="11"/>
    </location>
</feature>
<feature type="region of interest" description="Disordered" evidence="1">
    <location>
        <begin position="84"/>
        <end position="106"/>
    </location>
</feature>